<protein>
    <submittedName>
        <fullName evidence="2">Uncharacterized protein</fullName>
    </submittedName>
</protein>
<name>A0A195F4M4_9HYME</name>
<evidence type="ECO:0000256" key="1">
    <source>
        <dbReference type="SAM" id="MobiDB-lite"/>
    </source>
</evidence>
<gene>
    <name evidence="2" type="ORF">ALC56_10626</name>
</gene>
<feature type="compositionally biased region" description="Basic and acidic residues" evidence="1">
    <location>
        <begin position="190"/>
        <end position="202"/>
    </location>
</feature>
<evidence type="ECO:0000313" key="3">
    <source>
        <dbReference type="Proteomes" id="UP000078541"/>
    </source>
</evidence>
<dbReference type="AlphaFoldDB" id="A0A195F4M4"/>
<evidence type="ECO:0000313" key="2">
    <source>
        <dbReference type="EMBL" id="KYN35029.1"/>
    </source>
</evidence>
<accession>A0A195F4M4</accession>
<organism evidence="2 3">
    <name type="scientific">Trachymyrmex septentrionalis</name>
    <dbReference type="NCBI Taxonomy" id="34720"/>
    <lineage>
        <taxon>Eukaryota</taxon>
        <taxon>Metazoa</taxon>
        <taxon>Ecdysozoa</taxon>
        <taxon>Arthropoda</taxon>
        <taxon>Hexapoda</taxon>
        <taxon>Insecta</taxon>
        <taxon>Pterygota</taxon>
        <taxon>Neoptera</taxon>
        <taxon>Endopterygota</taxon>
        <taxon>Hymenoptera</taxon>
        <taxon>Apocrita</taxon>
        <taxon>Aculeata</taxon>
        <taxon>Formicoidea</taxon>
        <taxon>Formicidae</taxon>
        <taxon>Myrmicinae</taxon>
        <taxon>Trachymyrmex</taxon>
    </lineage>
</organism>
<keyword evidence="3" id="KW-1185">Reference proteome</keyword>
<proteinExistence type="predicted"/>
<sequence>MANGEAKWQTRGYLSVDQSTVLSRRIARGVDLQSVLDLSFATVIEATVTTAISDSLPECVRGMIISFPLRPEAVGSFSSTAKNVVTSPSTAHRTLPRCIGESRSFRVLRVGVAASGEMIYPSREAHCSGLAESGIWGHAYEVNEGGPGFRPSIPFRGSGPARAVACENAQSVDLGRRGDPVGAPDDDESTRDGPLEDRDKIVKTRQTLGAFD</sequence>
<dbReference type="Proteomes" id="UP000078541">
    <property type="component" value="Unassembled WGS sequence"/>
</dbReference>
<feature type="region of interest" description="Disordered" evidence="1">
    <location>
        <begin position="170"/>
        <end position="212"/>
    </location>
</feature>
<reference evidence="2 3" key="1">
    <citation type="submission" date="2016-03" db="EMBL/GenBank/DDBJ databases">
        <title>Trachymyrmex septentrionalis WGS genome.</title>
        <authorList>
            <person name="Nygaard S."/>
            <person name="Hu H."/>
            <person name="Boomsma J."/>
            <person name="Zhang G."/>
        </authorList>
    </citation>
    <scope>NUCLEOTIDE SEQUENCE [LARGE SCALE GENOMIC DNA]</scope>
    <source>
        <strain evidence="2">Tsep2-gDNA-1</strain>
        <tissue evidence="2">Whole body</tissue>
    </source>
</reference>
<dbReference type="EMBL" id="KQ981836">
    <property type="protein sequence ID" value="KYN35029.1"/>
    <property type="molecule type" value="Genomic_DNA"/>
</dbReference>